<evidence type="ECO:0000259" key="1">
    <source>
        <dbReference type="SMART" id="SM00867"/>
    </source>
</evidence>
<dbReference type="Gene3D" id="2.40.128.110">
    <property type="entry name" value="Lipid/polyisoprenoid-binding, YceI-like"/>
    <property type="match status" value="1"/>
</dbReference>
<dbReference type="SMART" id="SM00867">
    <property type="entry name" value="YceI"/>
    <property type="match status" value="1"/>
</dbReference>
<dbReference type="InterPro" id="IPR007372">
    <property type="entry name" value="Lipid/polyisoprenoid-bd_YceI"/>
</dbReference>
<evidence type="ECO:0000313" key="2">
    <source>
        <dbReference type="EMBL" id="RCX04891.1"/>
    </source>
</evidence>
<dbReference type="AlphaFoldDB" id="A0A369A6X2"/>
<sequence length="180" mass="19862">METKALATTTWQLDKAHSELLFKVKHLMITHVKGEFRDFDATVSTTGIDFQGAEIEAVVRTASIDTNHADRDAHLKSADFFDCDNHPTMTFAGKAYHISGSNYEIRGILTIKAISHPVTLKAEYGGIMKDPWGNEKCGFSFTGKISRSLWNITWNAALEAGGVLVSDEVVLMGEIQLSKL</sequence>
<dbReference type="PANTHER" id="PTHR34406:SF1">
    <property type="entry name" value="PROTEIN YCEI"/>
    <property type="match status" value="1"/>
</dbReference>
<dbReference type="SUPFAM" id="SSF101874">
    <property type="entry name" value="YceI-like"/>
    <property type="match status" value="1"/>
</dbReference>
<evidence type="ECO:0000313" key="3">
    <source>
        <dbReference type="Proteomes" id="UP000253517"/>
    </source>
</evidence>
<dbReference type="RefSeq" id="WP_114365539.1">
    <property type="nucleotide sequence ID" value="NZ_BHZF01000001.1"/>
</dbReference>
<dbReference type="EMBL" id="QPJS01000001">
    <property type="protein sequence ID" value="RCX04891.1"/>
    <property type="molecule type" value="Genomic_DNA"/>
</dbReference>
<organism evidence="2 3">
    <name type="scientific">Schleiferia thermophila</name>
    <dbReference type="NCBI Taxonomy" id="884107"/>
    <lineage>
        <taxon>Bacteria</taxon>
        <taxon>Pseudomonadati</taxon>
        <taxon>Bacteroidota</taxon>
        <taxon>Flavobacteriia</taxon>
        <taxon>Flavobacteriales</taxon>
        <taxon>Schleiferiaceae</taxon>
        <taxon>Schleiferia</taxon>
    </lineage>
</organism>
<keyword evidence="3" id="KW-1185">Reference proteome</keyword>
<name>A0A369A6X2_9FLAO</name>
<gene>
    <name evidence="2" type="ORF">DES35_101161</name>
</gene>
<protein>
    <submittedName>
        <fullName evidence="2">Polyisoprenoid-binding protein YceI</fullName>
    </submittedName>
</protein>
<dbReference type="Pfam" id="PF04264">
    <property type="entry name" value="YceI"/>
    <property type="match status" value="1"/>
</dbReference>
<dbReference type="PANTHER" id="PTHR34406">
    <property type="entry name" value="PROTEIN YCEI"/>
    <property type="match status" value="1"/>
</dbReference>
<accession>A0A369A6X2</accession>
<proteinExistence type="predicted"/>
<dbReference type="InterPro" id="IPR036761">
    <property type="entry name" value="TTHA0802/YceI-like_sf"/>
</dbReference>
<reference evidence="2 3" key="1">
    <citation type="submission" date="2018-07" db="EMBL/GenBank/DDBJ databases">
        <title>Genomic Encyclopedia of Type Strains, Phase IV (KMG-IV): sequencing the most valuable type-strain genomes for metagenomic binning, comparative biology and taxonomic classification.</title>
        <authorList>
            <person name="Goeker M."/>
        </authorList>
    </citation>
    <scope>NUCLEOTIDE SEQUENCE [LARGE SCALE GENOMIC DNA]</scope>
    <source>
        <strain evidence="2 3">DSM 21410</strain>
    </source>
</reference>
<comment type="caution">
    <text evidence="2">The sequence shown here is derived from an EMBL/GenBank/DDBJ whole genome shotgun (WGS) entry which is preliminary data.</text>
</comment>
<dbReference type="Proteomes" id="UP000253517">
    <property type="component" value="Unassembled WGS sequence"/>
</dbReference>
<feature type="domain" description="Lipid/polyisoprenoid-binding YceI-like" evidence="1">
    <location>
        <begin position="10"/>
        <end position="178"/>
    </location>
</feature>